<dbReference type="CDD" id="cd04179">
    <property type="entry name" value="DPM_DPG-synthase_like"/>
    <property type="match status" value="1"/>
</dbReference>
<dbReference type="Pfam" id="PF00535">
    <property type="entry name" value="Glycos_transf_2"/>
    <property type="match status" value="1"/>
</dbReference>
<name>F5XI76_MICPN</name>
<keyword evidence="3" id="KW-0808">Transferase</keyword>
<dbReference type="HOGENOM" id="CLU_033536_7_1_11"/>
<dbReference type="KEGG" id="mph:MLP_27310"/>
<gene>
    <name evidence="3" type="ordered locus">MLP_27310</name>
</gene>
<evidence type="ECO:0000313" key="4">
    <source>
        <dbReference type="Proteomes" id="UP000007947"/>
    </source>
</evidence>
<dbReference type="PANTHER" id="PTHR48090:SF7">
    <property type="entry name" value="RFBJ PROTEIN"/>
    <property type="match status" value="1"/>
</dbReference>
<sequence>MSRGVLEMGEHRPQQPRVTVVVPAYNEARNLEIVLPRLRAYHQVVIVDGGSSDDTVSTVRRVAPWAELVDQTRKGKGNALVCGFARATGDVIVMFDADGSADWREIDEFVQALADGADFAKGSRALRAGGSDDLTVFRGLGNRGLTMLTNLMFRARFTDLCYGYNAFWRDVLPKLELPRHRAG</sequence>
<dbReference type="Gene3D" id="3.90.550.10">
    <property type="entry name" value="Spore Coat Polysaccharide Biosynthesis Protein SpsA, Chain A"/>
    <property type="match status" value="1"/>
</dbReference>
<comment type="similarity">
    <text evidence="1">Belongs to the glycosyltransferase 2 family.</text>
</comment>
<dbReference type="AlphaFoldDB" id="F5XI76"/>
<feature type="domain" description="Glycosyltransferase 2-like" evidence="2">
    <location>
        <begin position="19"/>
        <end position="172"/>
    </location>
</feature>
<dbReference type="Proteomes" id="UP000007947">
    <property type="component" value="Chromosome"/>
</dbReference>
<keyword evidence="4" id="KW-1185">Reference proteome</keyword>
<proteinExistence type="inferred from homology"/>
<reference evidence="3 4" key="1">
    <citation type="submission" date="2011-05" db="EMBL/GenBank/DDBJ databases">
        <title>Whole genome sequence of Microlunatus phosphovorus NM-1.</title>
        <authorList>
            <person name="Hosoyama A."/>
            <person name="Sasaki K."/>
            <person name="Harada T."/>
            <person name="Igarashi R."/>
            <person name="Kawakoshi A."/>
            <person name="Sasagawa M."/>
            <person name="Fukada J."/>
            <person name="Nakamura S."/>
            <person name="Katano Y."/>
            <person name="Hanada S."/>
            <person name="Kamagata Y."/>
            <person name="Nakamura N."/>
            <person name="Yamazaki S."/>
            <person name="Fujita N."/>
        </authorList>
    </citation>
    <scope>NUCLEOTIDE SEQUENCE [LARGE SCALE GENOMIC DNA]</scope>
    <source>
        <strain evidence="4">ATCC 700054 / DSM 10555 / JCM 9379 / NBRC 101784 / NCIMB 13414 / VKM Ac-1990 / NM-1</strain>
    </source>
</reference>
<dbReference type="STRING" id="1032480.MLP_27310"/>
<organism evidence="3 4">
    <name type="scientific">Microlunatus phosphovorus (strain ATCC 700054 / DSM 10555 / JCM 9379 / NBRC 101784 / NCIMB 13414 / VKM Ac-1990 / NM-1)</name>
    <dbReference type="NCBI Taxonomy" id="1032480"/>
    <lineage>
        <taxon>Bacteria</taxon>
        <taxon>Bacillati</taxon>
        <taxon>Actinomycetota</taxon>
        <taxon>Actinomycetes</taxon>
        <taxon>Propionibacteriales</taxon>
        <taxon>Propionibacteriaceae</taxon>
        <taxon>Microlunatus</taxon>
    </lineage>
</organism>
<dbReference type="InterPro" id="IPR001173">
    <property type="entry name" value="Glyco_trans_2-like"/>
</dbReference>
<dbReference type="EC" id="2.4.-.-" evidence="3"/>
<evidence type="ECO:0000256" key="1">
    <source>
        <dbReference type="ARBA" id="ARBA00006739"/>
    </source>
</evidence>
<keyword evidence="3" id="KW-0328">Glycosyltransferase</keyword>
<dbReference type="GO" id="GO:0016757">
    <property type="term" value="F:glycosyltransferase activity"/>
    <property type="evidence" value="ECO:0007669"/>
    <property type="project" value="UniProtKB-KW"/>
</dbReference>
<dbReference type="SUPFAM" id="SSF53448">
    <property type="entry name" value="Nucleotide-diphospho-sugar transferases"/>
    <property type="match status" value="1"/>
</dbReference>
<dbReference type="eggNOG" id="COG1215">
    <property type="taxonomic scope" value="Bacteria"/>
</dbReference>
<accession>F5XI76</accession>
<protein>
    <submittedName>
        <fullName evidence="3">Putative glycosyltransferase</fullName>
        <ecNumber evidence="3">2.4.-.-</ecNumber>
    </submittedName>
</protein>
<evidence type="ECO:0000313" key="3">
    <source>
        <dbReference type="EMBL" id="BAK35745.1"/>
    </source>
</evidence>
<dbReference type="InterPro" id="IPR050256">
    <property type="entry name" value="Glycosyltransferase_2"/>
</dbReference>
<dbReference type="EMBL" id="AP012204">
    <property type="protein sequence ID" value="BAK35745.1"/>
    <property type="molecule type" value="Genomic_DNA"/>
</dbReference>
<dbReference type="InterPro" id="IPR029044">
    <property type="entry name" value="Nucleotide-diphossugar_trans"/>
</dbReference>
<evidence type="ECO:0000259" key="2">
    <source>
        <dbReference type="Pfam" id="PF00535"/>
    </source>
</evidence>
<dbReference type="PANTHER" id="PTHR48090">
    <property type="entry name" value="UNDECAPRENYL-PHOSPHATE 4-DEOXY-4-FORMAMIDO-L-ARABINOSE TRANSFERASE-RELATED"/>
    <property type="match status" value="1"/>
</dbReference>